<protein>
    <submittedName>
        <fullName evidence="1">Uncharacterized protein</fullName>
    </submittedName>
</protein>
<dbReference type="OrthoDB" id="9791827at2"/>
<name>A0A430AZ76_9ENTE</name>
<dbReference type="InterPro" id="IPR029465">
    <property type="entry name" value="ATPgrasp_TupA"/>
</dbReference>
<dbReference type="Pfam" id="PF14305">
    <property type="entry name" value="ATPgrasp_TupA"/>
    <property type="match status" value="1"/>
</dbReference>
<proteinExistence type="predicted"/>
<dbReference type="Proteomes" id="UP000286773">
    <property type="component" value="Unassembled WGS sequence"/>
</dbReference>
<evidence type="ECO:0000313" key="2">
    <source>
        <dbReference type="Proteomes" id="UP000286773"/>
    </source>
</evidence>
<evidence type="ECO:0000313" key="1">
    <source>
        <dbReference type="EMBL" id="RSU13373.1"/>
    </source>
</evidence>
<comment type="caution">
    <text evidence="1">The sequence shown here is derived from an EMBL/GenBank/DDBJ whole genome shotgun (WGS) entry which is preliminary data.</text>
</comment>
<dbReference type="EMBL" id="NGKC01000003">
    <property type="protein sequence ID" value="RSU13373.1"/>
    <property type="molecule type" value="Genomic_DNA"/>
</dbReference>
<dbReference type="AlphaFoldDB" id="A0A430AZ76"/>
<gene>
    <name evidence="1" type="ORF">CBF27_04125</name>
</gene>
<sequence length="297" mass="35123">MRKIKYKIIVLLTHIFPEELLTKIAYRLKMKKKLNLRNPSSFNEKLQWLKINWQRRVISDCADKLLVRDYVIKKNLKHTLIELYAVYKNVDDIDWKNLPEKYVIKTTNSCGTNIIVRDSKSIDIKSTKSLLKTWLSEDYGREHLEFQYSKIDPSIIIEEFIESDLPLPQDYKFFCFNGIPKFILCIDERDLGTGKKKKGFYNLEWEYLDYIDEKKSTVLKNAKRPENLDDMIQAAKILSEDFPFVRVDLYSEKGRVIFGELTFTPMGGMANYFKGDTDLEIGTYLELPQKKYKGYVR</sequence>
<dbReference type="RefSeq" id="WP_126812674.1">
    <property type="nucleotide sequence ID" value="NZ_NGKC01000003.1"/>
</dbReference>
<accession>A0A430AZ76</accession>
<keyword evidence="2" id="KW-1185">Reference proteome</keyword>
<organism evidence="1 2">
    <name type="scientific">Vagococcus acidifermentans</name>
    <dbReference type="NCBI Taxonomy" id="564710"/>
    <lineage>
        <taxon>Bacteria</taxon>
        <taxon>Bacillati</taxon>
        <taxon>Bacillota</taxon>
        <taxon>Bacilli</taxon>
        <taxon>Lactobacillales</taxon>
        <taxon>Enterococcaceae</taxon>
        <taxon>Vagococcus</taxon>
    </lineage>
</organism>
<reference evidence="1 2" key="1">
    <citation type="submission" date="2017-05" db="EMBL/GenBank/DDBJ databases">
        <title>Vagococcus spp. assemblies.</title>
        <authorList>
            <person name="Gulvik C.A."/>
        </authorList>
    </citation>
    <scope>NUCLEOTIDE SEQUENCE [LARGE SCALE GENOMIC DNA]</scope>
    <source>
        <strain evidence="1 2">LMG 24798</strain>
    </source>
</reference>